<evidence type="ECO:0000313" key="2">
    <source>
        <dbReference type="EMBL" id="TXG77091.1"/>
    </source>
</evidence>
<proteinExistence type="predicted"/>
<protein>
    <submittedName>
        <fullName evidence="2">Uncharacterized protein</fullName>
    </submittedName>
</protein>
<sequence>MSIIYLILFASFIAPLPIMVIEWLLPYPSVIEEIFSVIIVLLILKQEKFLKKNLFIFVVLAGILFSISESFLYLNNII</sequence>
<keyword evidence="1" id="KW-1133">Transmembrane helix</keyword>
<feature type="transmembrane region" description="Helical" evidence="1">
    <location>
        <begin position="5"/>
        <end position="21"/>
    </location>
</feature>
<gene>
    <name evidence="2" type="ORF">E6Q11_03360</name>
</gene>
<evidence type="ECO:0000313" key="3">
    <source>
        <dbReference type="Proteomes" id="UP000321026"/>
    </source>
</evidence>
<organism evidence="2 3">
    <name type="scientific">Candidatus Dojkabacteria bacterium</name>
    <dbReference type="NCBI Taxonomy" id="2099670"/>
    <lineage>
        <taxon>Bacteria</taxon>
        <taxon>Candidatus Dojkabacteria</taxon>
    </lineage>
</organism>
<dbReference type="EMBL" id="SSDS01000054">
    <property type="protein sequence ID" value="TXG77091.1"/>
    <property type="molecule type" value="Genomic_DNA"/>
</dbReference>
<accession>A0A5C7J6E2</accession>
<feature type="non-terminal residue" evidence="2">
    <location>
        <position position="78"/>
    </location>
</feature>
<name>A0A5C7J6E2_9BACT</name>
<reference evidence="2 3" key="1">
    <citation type="submission" date="2018-09" db="EMBL/GenBank/DDBJ databases">
        <title>Metagenome Assembled Genomes from an Advanced Water Purification Facility.</title>
        <authorList>
            <person name="Stamps B.W."/>
            <person name="Spear J.R."/>
        </authorList>
    </citation>
    <scope>NUCLEOTIDE SEQUENCE [LARGE SCALE GENOMIC DNA]</scope>
    <source>
        <strain evidence="2">Bin_63_2</strain>
    </source>
</reference>
<evidence type="ECO:0000256" key="1">
    <source>
        <dbReference type="SAM" id="Phobius"/>
    </source>
</evidence>
<dbReference type="Proteomes" id="UP000321026">
    <property type="component" value="Unassembled WGS sequence"/>
</dbReference>
<keyword evidence="1" id="KW-0812">Transmembrane</keyword>
<dbReference type="AlphaFoldDB" id="A0A5C7J6E2"/>
<comment type="caution">
    <text evidence="2">The sequence shown here is derived from an EMBL/GenBank/DDBJ whole genome shotgun (WGS) entry which is preliminary data.</text>
</comment>
<feature type="transmembrane region" description="Helical" evidence="1">
    <location>
        <begin position="53"/>
        <end position="74"/>
    </location>
</feature>
<keyword evidence="1" id="KW-0472">Membrane</keyword>